<dbReference type="PANTHER" id="PTHR43386:SF1">
    <property type="entry name" value="D,D-DIPEPTIDE TRANSPORT SYSTEM PERMEASE PROTEIN DDPC-RELATED"/>
    <property type="match status" value="1"/>
</dbReference>
<name>A0ABN6XXE1_9MICO</name>
<dbReference type="SUPFAM" id="SSF161098">
    <property type="entry name" value="MetI-like"/>
    <property type="match status" value="1"/>
</dbReference>
<feature type="transmembrane region" description="Helical" evidence="7">
    <location>
        <begin position="129"/>
        <end position="151"/>
    </location>
</feature>
<protein>
    <submittedName>
        <fullName evidence="9">Peptide ABC transporter permease</fullName>
    </submittedName>
</protein>
<evidence type="ECO:0000256" key="6">
    <source>
        <dbReference type="ARBA" id="ARBA00023136"/>
    </source>
</evidence>
<evidence type="ECO:0000259" key="8">
    <source>
        <dbReference type="PROSITE" id="PS50928"/>
    </source>
</evidence>
<evidence type="ECO:0000256" key="3">
    <source>
        <dbReference type="ARBA" id="ARBA00022475"/>
    </source>
</evidence>
<dbReference type="Gene3D" id="1.10.3720.10">
    <property type="entry name" value="MetI-like"/>
    <property type="match status" value="1"/>
</dbReference>
<dbReference type="PROSITE" id="PS50928">
    <property type="entry name" value="ABC_TM1"/>
    <property type="match status" value="1"/>
</dbReference>
<feature type="transmembrane region" description="Helical" evidence="7">
    <location>
        <begin position="98"/>
        <end position="122"/>
    </location>
</feature>
<dbReference type="CDD" id="cd06261">
    <property type="entry name" value="TM_PBP2"/>
    <property type="match status" value="1"/>
</dbReference>
<dbReference type="Pfam" id="PF00528">
    <property type="entry name" value="BPD_transp_1"/>
    <property type="match status" value="1"/>
</dbReference>
<evidence type="ECO:0000313" key="9">
    <source>
        <dbReference type="EMBL" id="BDZ48315.1"/>
    </source>
</evidence>
<dbReference type="InterPro" id="IPR050366">
    <property type="entry name" value="BP-dependent_transpt_permease"/>
</dbReference>
<feature type="domain" description="ABC transmembrane type-1" evidence="8">
    <location>
        <begin position="94"/>
        <end position="283"/>
    </location>
</feature>
<evidence type="ECO:0000256" key="5">
    <source>
        <dbReference type="ARBA" id="ARBA00022989"/>
    </source>
</evidence>
<dbReference type="InterPro" id="IPR000515">
    <property type="entry name" value="MetI-like"/>
</dbReference>
<keyword evidence="3" id="KW-1003">Cell membrane</keyword>
<dbReference type="RefSeq" id="WP_286345315.1">
    <property type="nucleotide sequence ID" value="NZ_AP027732.1"/>
</dbReference>
<sequence length="308" mass="32739">MTAIDQIPDLAPTAAGTAIPRARRMPRIPALQIIGAVMLVAVVLFSFGYPLLPAFDPYTQHLSLALTAPGVDAHHLLGTDSLGRDEASRLALAGRVTLGIVVAIVVVNSLLGMSIGIVSGYLGGKIDNLLMGLADVQLAMPVILVLIALAAAVGPSVWLMIGVLAATYWVGYARVARSVSLGLRERDFVLAPRIQGASGFWTVRRHIVPNVSVQMLILAVSDIGAVILLTSSFDFLGLGVQAPMPSWGLLISEGQKYVRQAPYLSILPGIVIFLVVAGLHLVSQRFTSESTPSRKRSPRTTQKKGARR</sequence>
<organism evidence="9 10">
    <name type="scientific">Frondihabitans sucicola</name>
    <dbReference type="NCBI Taxonomy" id="1268041"/>
    <lineage>
        <taxon>Bacteria</taxon>
        <taxon>Bacillati</taxon>
        <taxon>Actinomycetota</taxon>
        <taxon>Actinomycetes</taxon>
        <taxon>Micrococcales</taxon>
        <taxon>Microbacteriaceae</taxon>
        <taxon>Frondihabitans</taxon>
    </lineage>
</organism>
<keyword evidence="2 7" id="KW-0813">Transport</keyword>
<evidence type="ECO:0000256" key="7">
    <source>
        <dbReference type="RuleBase" id="RU363032"/>
    </source>
</evidence>
<gene>
    <name evidence="9" type="ORF">GCM10025867_05560</name>
</gene>
<keyword evidence="6 7" id="KW-0472">Membrane</keyword>
<evidence type="ECO:0000313" key="10">
    <source>
        <dbReference type="Proteomes" id="UP001321486"/>
    </source>
</evidence>
<keyword evidence="10" id="KW-1185">Reference proteome</keyword>
<dbReference type="PANTHER" id="PTHR43386">
    <property type="entry name" value="OLIGOPEPTIDE TRANSPORT SYSTEM PERMEASE PROTEIN APPC"/>
    <property type="match status" value="1"/>
</dbReference>
<feature type="transmembrane region" description="Helical" evidence="7">
    <location>
        <begin position="30"/>
        <end position="52"/>
    </location>
</feature>
<reference evidence="10" key="1">
    <citation type="journal article" date="2019" name="Int. J. Syst. Evol. Microbiol.">
        <title>The Global Catalogue of Microorganisms (GCM) 10K type strain sequencing project: providing services to taxonomists for standard genome sequencing and annotation.</title>
        <authorList>
            <consortium name="The Broad Institute Genomics Platform"/>
            <consortium name="The Broad Institute Genome Sequencing Center for Infectious Disease"/>
            <person name="Wu L."/>
            <person name="Ma J."/>
        </authorList>
    </citation>
    <scope>NUCLEOTIDE SEQUENCE [LARGE SCALE GENOMIC DNA]</scope>
    <source>
        <strain evidence="10">NBRC 108728</strain>
    </source>
</reference>
<accession>A0ABN6XXE1</accession>
<comment type="similarity">
    <text evidence="7">Belongs to the binding-protein-dependent transport system permease family.</text>
</comment>
<feature type="transmembrane region" description="Helical" evidence="7">
    <location>
        <begin position="215"/>
        <end position="240"/>
    </location>
</feature>
<proteinExistence type="inferred from homology"/>
<keyword evidence="4 7" id="KW-0812">Transmembrane</keyword>
<dbReference type="InterPro" id="IPR035906">
    <property type="entry name" value="MetI-like_sf"/>
</dbReference>
<feature type="transmembrane region" description="Helical" evidence="7">
    <location>
        <begin position="157"/>
        <end position="176"/>
    </location>
</feature>
<dbReference type="Proteomes" id="UP001321486">
    <property type="component" value="Chromosome"/>
</dbReference>
<evidence type="ECO:0000256" key="1">
    <source>
        <dbReference type="ARBA" id="ARBA00004651"/>
    </source>
</evidence>
<keyword evidence="5 7" id="KW-1133">Transmembrane helix</keyword>
<evidence type="ECO:0000256" key="4">
    <source>
        <dbReference type="ARBA" id="ARBA00022692"/>
    </source>
</evidence>
<dbReference type="EMBL" id="AP027732">
    <property type="protein sequence ID" value="BDZ48315.1"/>
    <property type="molecule type" value="Genomic_DNA"/>
</dbReference>
<feature type="transmembrane region" description="Helical" evidence="7">
    <location>
        <begin position="260"/>
        <end position="282"/>
    </location>
</feature>
<evidence type="ECO:0000256" key="2">
    <source>
        <dbReference type="ARBA" id="ARBA00022448"/>
    </source>
</evidence>
<comment type="subcellular location">
    <subcellularLocation>
        <location evidence="1 7">Cell membrane</location>
        <topology evidence="1 7">Multi-pass membrane protein</topology>
    </subcellularLocation>
</comment>